<sequence length="70" mass="7686">MILYSTKLRPQLLNQMPIPTYPCLLSTISVLNPSFEVLKMDIPMTVPERRHVYDGCASTAPAFGGTDGST</sequence>
<proteinExistence type="predicted"/>
<protein>
    <submittedName>
        <fullName evidence="1">Uncharacterized protein</fullName>
    </submittedName>
</protein>
<reference evidence="1" key="1">
    <citation type="journal article" date="2020" name="Fungal Divers.">
        <title>Resolving the Mortierellaceae phylogeny through synthesis of multi-gene phylogenetics and phylogenomics.</title>
        <authorList>
            <person name="Vandepol N."/>
            <person name="Liber J."/>
            <person name="Desiro A."/>
            <person name="Na H."/>
            <person name="Kennedy M."/>
            <person name="Barry K."/>
            <person name="Grigoriev I.V."/>
            <person name="Miller A.N."/>
            <person name="O'Donnell K."/>
            <person name="Stajich J.E."/>
            <person name="Bonito G."/>
        </authorList>
    </citation>
    <scope>NUCLEOTIDE SEQUENCE</scope>
    <source>
        <strain evidence="1">NRRL 6426</strain>
    </source>
</reference>
<accession>A0A9P5UXQ6</accession>
<dbReference type="Proteomes" id="UP000748756">
    <property type="component" value="Unassembled WGS sequence"/>
</dbReference>
<dbReference type="EMBL" id="JAAAUQ010002361">
    <property type="protein sequence ID" value="KAF9124446.1"/>
    <property type="molecule type" value="Genomic_DNA"/>
</dbReference>
<comment type="caution">
    <text evidence="1">The sequence shown here is derived from an EMBL/GenBank/DDBJ whole genome shotgun (WGS) entry which is preliminary data.</text>
</comment>
<keyword evidence="2" id="KW-1185">Reference proteome</keyword>
<feature type="non-terminal residue" evidence="1">
    <location>
        <position position="1"/>
    </location>
</feature>
<evidence type="ECO:0000313" key="2">
    <source>
        <dbReference type="Proteomes" id="UP000748756"/>
    </source>
</evidence>
<name>A0A9P5UXQ6_9FUNG</name>
<organism evidence="1 2">
    <name type="scientific">Linnemannia schmuckeri</name>
    <dbReference type="NCBI Taxonomy" id="64567"/>
    <lineage>
        <taxon>Eukaryota</taxon>
        <taxon>Fungi</taxon>
        <taxon>Fungi incertae sedis</taxon>
        <taxon>Mucoromycota</taxon>
        <taxon>Mortierellomycotina</taxon>
        <taxon>Mortierellomycetes</taxon>
        <taxon>Mortierellales</taxon>
        <taxon>Mortierellaceae</taxon>
        <taxon>Linnemannia</taxon>
    </lineage>
</organism>
<evidence type="ECO:0000313" key="1">
    <source>
        <dbReference type="EMBL" id="KAF9124446.1"/>
    </source>
</evidence>
<dbReference type="AlphaFoldDB" id="A0A9P5UXQ6"/>
<gene>
    <name evidence="1" type="ORF">BG015_005087</name>
</gene>